<keyword evidence="2" id="KW-1185">Reference proteome</keyword>
<organism evidence="1 2">
    <name type="scientific">Mycena sanguinolenta</name>
    <dbReference type="NCBI Taxonomy" id="230812"/>
    <lineage>
        <taxon>Eukaryota</taxon>
        <taxon>Fungi</taxon>
        <taxon>Dikarya</taxon>
        <taxon>Basidiomycota</taxon>
        <taxon>Agaricomycotina</taxon>
        <taxon>Agaricomycetes</taxon>
        <taxon>Agaricomycetidae</taxon>
        <taxon>Agaricales</taxon>
        <taxon>Marasmiineae</taxon>
        <taxon>Mycenaceae</taxon>
        <taxon>Mycena</taxon>
    </lineage>
</organism>
<protein>
    <submittedName>
        <fullName evidence="1">Uncharacterized protein</fullName>
    </submittedName>
</protein>
<gene>
    <name evidence="1" type="ORF">MSAN_00431900</name>
</gene>
<dbReference type="AlphaFoldDB" id="A0A8H6ZH07"/>
<dbReference type="Proteomes" id="UP000623467">
    <property type="component" value="Unassembled WGS sequence"/>
</dbReference>
<accession>A0A8H6ZH07</accession>
<dbReference type="EMBL" id="JACAZH010000002">
    <property type="protein sequence ID" value="KAF7375440.1"/>
    <property type="molecule type" value="Genomic_DNA"/>
</dbReference>
<evidence type="ECO:0000313" key="2">
    <source>
        <dbReference type="Proteomes" id="UP000623467"/>
    </source>
</evidence>
<dbReference type="OrthoDB" id="3069162at2759"/>
<name>A0A8H6ZH07_9AGAR</name>
<proteinExistence type="predicted"/>
<comment type="caution">
    <text evidence="1">The sequence shown here is derived from an EMBL/GenBank/DDBJ whole genome shotgun (WGS) entry which is preliminary data.</text>
</comment>
<sequence length="195" mass="21467">MSAPAQLAEALARRQVSLQACSDAFDVTLRNLYAPFTLVGLATVFQEEDRNARAARATADAIANHLLSYYCVPLPPSEDLPAILSAIHQPSFSDLAEVADRSSYAIRMTLALRRAHRAHHEQEEYDPVPLDSAASDRVLVCATFGDVAKILEDELHVPDAVFENMSLFWRAHNSRVVVNEAPESLSHAMQNLVVC</sequence>
<evidence type="ECO:0000313" key="1">
    <source>
        <dbReference type="EMBL" id="KAF7375440.1"/>
    </source>
</evidence>
<reference evidence="1" key="1">
    <citation type="submission" date="2020-05" db="EMBL/GenBank/DDBJ databases">
        <title>Mycena genomes resolve the evolution of fungal bioluminescence.</title>
        <authorList>
            <person name="Tsai I.J."/>
        </authorList>
    </citation>
    <scope>NUCLEOTIDE SEQUENCE</scope>
    <source>
        <strain evidence="1">160909Yilan</strain>
    </source>
</reference>